<name>A0A7W9PPN8_9ACTN</name>
<accession>A0A7W9PPN8</accession>
<keyword evidence="4" id="KW-0732">Signal</keyword>
<dbReference type="Gene3D" id="3.40.50.1700">
    <property type="entry name" value="Glycoside hydrolase family 3 C-terminal domain"/>
    <property type="match status" value="1"/>
</dbReference>
<keyword evidence="6 10" id="KW-0326">Glycosidase</keyword>
<dbReference type="InterPro" id="IPR051915">
    <property type="entry name" value="Cellulose_Degrad_GH3"/>
</dbReference>
<dbReference type="AlphaFoldDB" id="A0A7W9PPN8"/>
<keyword evidence="5 10" id="KW-0378">Hydrolase</keyword>
<evidence type="ECO:0000256" key="5">
    <source>
        <dbReference type="ARBA" id="ARBA00022801"/>
    </source>
</evidence>
<dbReference type="Pfam" id="PF00933">
    <property type="entry name" value="Glyco_hydro_3"/>
    <property type="match status" value="1"/>
</dbReference>
<evidence type="ECO:0000256" key="6">
    <source>
        <dbReference type="ARBA" id="ARBA00023295"/>
    </source>
</evidence>
<feature type="region of interest" description="Disordered" evidence="7">
    <location>
        <begin position="554"/>
        <end position="592"/>
    </location>
</feature>
<dbReference type="Proteomes" id="UP000585836">
    <property type="component" value="Unassembled WGS sequence"/>
</dbReference>
<dbReference type="InterPro" id="IPR036962">
    <property type="entry name" value="Glyco_hydro_3_N_sf"/>
</dbReference>
<dbReference type="GO" id="GO:0008422">
    <property type="term" value="F:beta-glucosidase activity"/>
    <property type="evidence" value="ECO:0007669"/>
    <property type="project" value="UniProtKB-EC"/>
</dbReference>
<dbReference type="InterPro" id="IPR036881">
    <property type="entry name" value="Glyco_hydro_3_C_sf"/>
</dbReference>
<evidence type="ECO:0000256" key="1">
    <source>
        <dbReference type="ARBA" id="ARBA00000448"/>
    </source>
</evidence>
<proteinExistence type="inferred from homology"/>
<dbReference type="PANTHER" id="PTHR30620:SF16">
    <property type="entry name" value="LYSOSOMAL BETA GLUCOSIDASE"/>
    <property type="match status" value="1"/>
</dbReference>
<evidence type="ECO:0000256" key="7">
    <source>
        <dbReference type="SAM" id="MobiDB-lite"/>
    </source>
</evidence>
<feature type="domain" description="Glycoside hydrolase family 3 C-terminal" evidence="9">
    <location>
        <begin position="435"/>
        <end position="578"/>
    </location>
</feature>
<dbReference type="InterPro" id="IPR002772">
    <property type="entry name" value="Glyco_hydro_3_C"/>
</dbReference>
<dbReference type="PANTHER" id="PTHR30620">
    <property type="entry name" value="PERIPLASMIC BETA-GLUCOSIDASE-RELATED"/>
    <property type="match status" value="1"/>
</dbReference>
<dbReference type="EC" id="3.2.1.21" evidence="3"/>
<dbReference type="Pfam" id="PF01915">
    <property type="entry name" value="Glyco_hydro_3_C"/>
    <property type="match status" value="1"/>
</dbReference>
<dbReference type="RefSeq" id="WP_184961711.1">
    <property type="nucleotide sequence ID" value="NZ_BAAAWF010000039.1"/>
</dbReference>
<dbReference type="PRINTS" id="PR00133">
    <property type="entry name" value="GLHYDRLASE3"/>
</dbReference>
<dbReference type="InterPro" id="IPR017853">
    <property type="entry name" value="GH"/>
</dbReference>
<organism evidence="10 11">
    <name type="scientific">Streptomyces echinatus</name>
    <dbReference type="NCBI Taxonomy" id="67293"/>
    <lineage>
        <taxon>Bacteria</taxon>
        <taxon>Bacillati</taxon>
        <taxon>Actinomycetota</taxon>
        <taxon>Actinomycetes</taxon>
        <taxon>Kitasatosporales</taxon>
        <taxon>Streptomycetaceae</taxon>
        <taxon>Streptomyces</taxon>
    </lineage>
</organism>
<evidence type="ECO:0000313" key="11">
    <source>
        <dbReference type="Proteomes" id="UP000585836"/>
    </source>
</evidence>
<dbReference type="GO" id="GO:0009251">
    <property type="term" value="P:glucan catabolic process"/>
    <property type="evidence" value="ECO:0007669"/>
    <property type="project" value="TreeGrafter"/>
</dbReference>
<evidence type="ECO:0000256" key="2">
    <source>
        <dbReference type="ARBA" id="ARBA00005336"/>
    </source>
</evidence>
<evidence type="ECO:0000259" key="8">
    <source>
        <dbReference type="Pfam" id="PF00933"/>
    </source>
</evidence>
<evidence type="ECO:0000259" key="9">
    <source>
        <dbReference type="Pfam" id="PF01915"/>
    </source>
</evidence>
<dbReference type="SUPFAM" id="SSF52279">
    <property type="entry name" value="Beta-D-glucan exohydrolase, C-terminal domain"/>
    <property type="match status" value="1"/>
</dbReference>
<comment type="similarity">
    <text evidence="2">Belongs to the glycosyl hydrolase 3 family.</text>
</comment>
<keyword evidence="11" id="KW-1185">Reference proteome</keyword>
<reference evidence="10 11" key="1">
    <citation type="submission" date="2020-08" db="EMBL/GenBank/DDBJ databases">
        <title>Genomic Encyclopedia of Type Strains, Phase III (KMG-III): the genomes of soil and plant-associated and newly described type strains.</title>
        <authorList>
            <person name="Whitman W."/>
        </authorList>
    </citation>
    <scope>NUCLEOTIDE SEQUENCE [LARGE SCALE GENOMIC DNA]</scope>
    <source>
        <strain evidence="10 11">CECT 3313</strain>
    </source>
</reference>
<comment type="catalytic activity">
    <reaction evidence="1">
        <text>Hydrolysis of terminal, non-reducing beta-D-glucosyl residues with release of beta-D-glucose.</text>
        <dbReference type="EC" id="3.2.1.21"/>
    </reaction>
</comment>
<dbReference type="SUPFAM" id="SSF51445">
    <property type="entry name" value="(Trans)glycosidases"/>
    <property type="match status" value="1"/>
</dbReference>
<evidence type="ECO:0000256" key="4">
    <source>
        <dbReference type="ARBA" id="ARBA00022729"/>
    </source>
</evidence>
<dbReference type="Gene3D" id="3.20.20.300">
    <property type="entry name" value="Glycoside hydrolase, family 3, N-terminal domain"/>
    <property type="match status" value="1"/>
</dbReference>
<protein>
    <recommendedName>
        <fullName evidence="3">beta-glucosidase</fullName>
        <ecNumber evidence="3">3.2.1.21</ecNumber>
    </recommendedName>
</protein>
<gene>
    <name evidence="10" type="ORF">FHS34_001099</name>
</gene>
<sequence>MTGTETGIRFPYQDPGLDVDQRVADLLARMTVEDKAGLMFQPVATIGELDAPGMFGMPSTRGLLDKHINHCNILQVPTARGLAEWVNAVQAEARRQPLGIPFTVSSDPRHSFAHNPGTAIMGGTFSQWPEMLGFGALNDPEQVERFADTVRREYLAVGIRLALHPQIDLATEPRWCRASATFGQDAEIAGRLGVAYVKGLQGQRLGTESVGVMAKHFPGGGPQKDGEDPHFAYGKEQVYPGGQLELHLQPFREVIAAGVAQMMPYYGVPSGIGLEEVAFSFNKEIITDLLREELGFDGVVCTDWSILSERPWGVEELTFEERMLKALDAGIDQFGGEFTPEVLVGLVRAGRVQESRLDVSVRRLLRDKFTLGLFDDPFVDVERADLLVGTAEAREAGLAAQSAAHTLLVNADGAHHLPLPKLIKVYAEGVDPLAFAGRADVVAEAAESDVAVLRLVAPWEPRGGLEGLEFFMHAGDLGFPDERIRHIREIAEQVPTVVDVYLERPAILTPFKDLGVTLIANFGASDEAFARVLFGEAEPLGRLPFQLPSSMEAVRSSRPDVPGDTPDPAFEFGDGLSYENWRPSPPPTDDDRAKTTLTRADGLDLATVTLGAVMDDPAAGPVLAEALPILHHLPMLDIMRSLPFSHVLGLVSDDLGPDAVEALKEVLSK</sequence>
<evidence type="ECO:0000313" key="10">
    <source>
        <dbReference type="EMBL" id="MBB5925645.1"/>
    </source>
</evidence>
<dbReference type="InterPro" id="IPR001764">
    <property type="entry name" value="Glyco_hydro_3_N"/>
</dbReference>
<comment type="caution">
    <text evidence="10">The sequence shown here is derived from an EMBL/GenBank/DDBJ whole genome shotgun (WGS) entry which is preliminary data.</text>
</comment>
<feature type="domain" description="Glycoside hydrolase family 3 N-terminal" evidence="8">
    <location>
        <begin position="78"/>
        <end position="366"/>
    </location>
</feature>
<evidence type="ECO:0000256" key="3">
    <source>
        <dbReference type="ARBA" id="ARBA00012744"/>
    </source>
</evidence>
<dbReference type="EMBL" id="JACHJK010000002">
    <property type="protein sequence ID" value="MBB5925645.1"/>
    <property type="molecule type" value="Genomic_DNA"/>
</dbReference>